<name>A0A2Z6USW4_MICAE</name>
<dbReference type="EMBL" id="BDSG01000128">
    <property type="protein sequence ID" value="GBL12212.1"/>
    <property type="molecule type" value="Genomic_DNA"/>
</dbReference>
<evidence type="ECO:0000313" key="1">
    <source>
        <dbReference type="EMBL" id="GBL12212.1"/>
    </source>
</evidence>
<organism evidence="1 2">
    <name type="scientific">Microcystis aeruginosa Sj</name>
    <dbReference type="NCBI Taxonomy" id="1979544"/>
    <lineage>
        <taxon>Bacteria</taxon>
        <taxon>Bacillati</taxon>
        <taxon>Cyanobacteriota</taxon>
        <taxon>Cyanophyceae</taxon>
        <taxon>Oscillatoriophycideae</taxon>
        <taxon>Chroococcales</taxon>
        <taxon>Microcystaceae</taxon>
        <taxon>Microcystis</taxon>
    </lineage>
</organism>
<dbReference type="AlphaFoldDB" id="A0A2Z6USW4"/>
<dbReference type="Proteomes" id="UP000248272">
    <property type="component" value="Unassembled WGS sequence"/>
</dbReference>
<dbReference type="InterPro" id="IPR052045">
    <property type="entry name" value="Sulfur_Carrier/Prot_Modifier"/>
</dbReference>
<dbReference type="Pfam" id="PF02597">
    <property type="entry name" value="ThiS"/>
    <property type="match status" value="1"/>
</dbReference>
<gene>
    <name evidence="1" type="primary">cysO</name>
    <name evidence="1" type="ORF">MSj_03726</name>
</gene>
<dbReference type="InterPro" id="IPR016155">
    <property type="entry name" value="Mopterin_synth/thiamin_S_b"/>
</dbReference>
<dbReference type="Gene3D" id="3.10.20.30">
    <property type="match status" value="1"/>
</dbReference>
<dbReference type="InterPro" id="IPR010038">
    <property type="entry name" value="MoaD_arc-typ"/>
</dbReference>
<dbReference type="NCBIfam" id="TIGR01687">
    <property type="entry name" value="moaD_arch"/>
    <property type="match status" value="1"/>
</dbReference>
<dbReference type="PANTHER" id="PTHR38031:SF1">
    <property type="entry name" value="SULFUR CARRIER PROTEIN CYSO"/>
    <property type="match status" value="1"/>
</dbReference>
<dbReference type="InterPro" id="IPR012675">
    <property type="entry name" value="Beta-grasp_dom_sf"/>
</dbReference>
<accession>A0A2Z6USW4</accession>
<proteinExistence type="predicted"/>
<evidence type="ECO:0000313" key="2">
    <source>
        <dbReference type="Proteomes" id="UP000248272"/>
    </source>
</evidence>
<protein>
    <submittedName>
        <fullName evidence="1">Sulfur carrier protein CysO</fullName>
    </submittedName>
</protein>
<dbReference type="InterPro" id="IPR003749">
    <property type="entry name" value="ThiS/MoaD-like"/>
</dbReference>
<dbReference type="PANTHER" id="PTHR38031">
    <property type="entry name" value="SULFUR CARRIER PROTEIN SLR0821-RELATED"/>
    <property type="match status" value="1"/>
</dbReference>
<sequence>MATGSRLELMFRDDGAIILLPHLHKQFKFARSLPSFPLFPLISMAVKVLVPTPLQQFTKNKATVECSASNVGDLIESLEASFPGIKARLCDEEGAPRRFLNFYVNSEDIRFLDGTKTPLKDGDEVSIVPAVAGG</sequence>
<comment type="caution">
    <text evidence="1">The sequence shown here is derived from an EMBL/GenBank/DDBJ whole genome shotgun (WGS) entry which is preliminary data.</text>
</comment>
<dbReference type="SUPFAM" id="SSF54285">
    <property type="entry name" value="MoaD/ThiS"/>
    <property type="match status" value="1"/>
</dbReference>
<reference evidence="1 2" key="1">
    <citation type="journal article" date="2018" name="Front. Microbiol.">
        <title>Adaptation of the Freshwater Bloom-Forming Cyanobacterium Microcystis aeruginosa to Brackish Water Is Driven by Recent Horizontal Transfer of Sucrose Genes.</title>
        <authorList>
            <person name="Tanabe Y."/>
            <person name="Hodoki Y."/>
            <person name="Sano T."/>
            <person name="Tada K."/>
            <person name="Watanabe M.M."/>
        </authorList>
    </citation>
    <scope>NUCLEOTIDE SEQUENCE [LARGE SCALE GENOMIC DNA]</scope>
    <source>
        <strain evidence="1 2">Sj</strain>
    </source>
</reference>
<dbReference type="CDD" id="cd17074">
    <property type="entry name" value="Ubl_CysO_like"/>
    <property type="match status" value="1"/>
</dbReference>